<comment type="similarity">
    <text evidence="4">Belongs to the UPP synthase family.</text>
</comment>
<keyword evidence="8" id="KW-0256">Endoplasmic reticulum</keyword>
<evidence type="ECO:0000313" key="14">
    <source>
        <dbReference type="EMBL" id="KAH7060915.1"/>
    </source>
</evidence>
<dbReference type="SUPFAM" id="SSF64005">
    <property type="entry name" value="Undecaprenyl diphosphate synthase"/>
    <property type="match status" value="1"/>
</dbReference>
<dbReference type="EMBL" id="JAGTJR010000005">
    <property type="protein sequence ID" value="KAH7060915.1"/>
    <property type="molecule type" value="Genomic_DNA"/>
</dbReference>
<evidence type="ECO:0000256" key="4">
    <source>
        <dbReference type="ARBA" id="ARBA00005432"/>
    </source>
</evidence>
<evidence type="ECO:0000256" key="5">
    <source>
        <dbReference type="ARBA" id="ARBA00012596"/>
    </source>
</evidence>
<comment type="subcellular location">
    <subcellularLocation>
        <location evidence="2">Endoplasmic reticulum membrane</location>
    </subcellularLocation>
</comment>
<reference evidence="14 15" key="1">
    <citation type="journal article" date="2021" name="Nat. Commun.">
        <title>Genetic determinants of endophytism in the Arabidopsis root mycobiome.</title>
        <authorList>
            <person name="Mesny F."/>
            <person name="Miyauchi S."/>
            <person name="Thiergart T."/>
            <person name="Pickel B."/>
            <person name="Atanasova L."/>
            <person name="Karlsson M."/>
            <person name="Huettel B."/>
            <person name="Barry K.W."/>
            <person name="Haridas S."/>
            <person name="Chen C."/>
            <person name="Bauer D."/>
            <person name="Andreopoulos W."/>
            <person name="Pangilinan J."/>
            <person name="LaButti K."/>
            <person name="Riley R."/>
            <person name="Lipzen A."/>
            <person name="Clum A."/>
            <person name="Drula E."/>
            <person name="Henrissat B."/>
            <person name="Kohler A."/>
            <person name="Grigoriev I.V."/>
            <person name="Martin F.M."/>
            <person name="Hacquard S."/>
        </authorList>
    </citation>
    <scope>NUCLEOTIDE SEQUENCE [LARGE SCALE GENOMIC DNA]</scope>
    <source>
        <strain evidence="14 15">MPI-SDFR-AT-0080</strain>
    </source>
</reference>
<evidence type="ECO:0000256" key="8">
    <source>
        <dbReference type="ARBA" id="ARBA00022824"/>
    </source>
</evidence>
<evidence type="ECO:0000313" key="15">
    <source>
        <dbReference type="Proteomes" id="UP000774617"/>
    </source>
</evidence>
<comment type="catalytic activity">
    <reaction evidence="12">
        <text>n isopentenyl diphosphate + (2E,6E)-farnesyl diphosphate = a di-trans,poly-cis-polyprenyl diphosphate + n diphosphate</text>
        <dbReference type="Rhea" id="RHEA:53008"/>
        <dbReference type="Rhea" id="RHEA-COMP:19494"/>
        <dbReference type="ChEBI" id="CHEBI:33019"/>
        <dbReference type="ChEBI" id="CHEBI:128769"/>
        <dbReference type="ChEBI" id="CHEBI:136960"/>
        <dbReference type="ChEBI" id="CHEBI:175763"/>
        <dbReference type="EC" id="2.5.1.87"/>
    </reaction>
</comment>
<accession>A0ABQ8GMQ9</accession>
<feature type="region of interest" description="Disordered" evidence="13">
    <location>
        <begin position="123"/>
        <end position="150"/>
    </location>
</feature>
<keyword evidence="15" id="KW-1185">Reference proteome</keyword>
<keyword evidence="6" id="KW-0808">Transferase</keyword>
<evidence type="ECO:0000256" key="6">
    <source>
        <dbReference type="ARBA" id="ARBA00022679"/>
    </source>
</evidence>
<dbReference type="Gene3D" id="3.40.1180.10">
    <property type="entry name" value="Decaprenyl diphosphate synthase-like"/>
    <property type="match status" value="1"/>
</dbReference>
<comment type="cofactor">
    <cofactor evidence="1">
        <name>Mg(2+)</name>
        <dbReference type="ChEBI" id="CHEBI:18420"/>
    </cofactor>
</comment>
<evidence type="ECO:0000256" key="10">
    <source>
        <dbReference type="ARBA" id="ARBA00022989"/>
    </source>
</evidence>
<evidence type="ECO:0000256" key="2">
    <source>
        <dbReference type="ARBA" id="ARBA00004586"/>
    </source>
</evidence>
<dbReference type="EC" id="2.5.1.87" evidence="5"/>
<organism evidence="14 15">
    <name type="scientific">Macrophomina phaseolina</name>
    <dbReference type="NCBI Taxonomy" id="35725"/>
    <lineage>
        <taxon>Eukaryota</taxon>
        <taxon>Fungi</taxon>
        <taxon>Dikarya</taxon>
        <taxon>Ascomycota</taxon>
        <taxon>Pezizomycotina</taxon>
        <taxon>Dothideomycetes</taxon>
        <taxon>Dothideomycetes incertae sedis</taxon>
        <taxon>Botryosphaeriales</taxon>
        <taxon>Botryosphaeriaceae</taxon>
        <taxon>Macrophomina</taxon>
    </lineage>
</organism>
<feature type="compositionally biased region" description="Pro residues" evidence="13">
    <location>
        <begin position="300"/>
        <end position="309"/>
    </location>
</feature>
<feature type="compositionally biased region" description="Basic residues" evidence="13">
    <location>
        <begin position="137"/>
        <end position="150"/>
    </location>
</feature>
<keyword evidence="11" id="KW-0472">Membrane</keyword>
<protein>
    <recommendedName>
        <fullName evidence="5">ditrans,polycis-polyprenyl diphosphate synthase [(2E,6E)-farnesyldiphosphate specific]</fullName>
        <ecNumber evidence="5">2.5.1.87</ecNumber>
    </recommendedName>
</protein>
<evidence type="ECO:0000256" key="1">
    <source>
        <dbReference type="ARBA" id="ARBA00001946"/>
    </source>
</evidence>
<proteinExistence type="inferred from homology"/>
<dbReference type="InterPro" id="IPR038887">
    <property type="entry name" value="Nus1/NgBR"/>
</dbReference>
<dbReference type="Proteomes" id="UP000774617">
    <property type="component" value="Unassembled WGS sequence"/>
</dbReference>
<dbReference type="PANTHER" id="PTHR21528">
    <property type="entry name" value="DEHYDRODOLICHYL DIPHOSPHATE SYNTHASE COMPLEX SUBUNIT NUS1"/>
    <property type="match status" value="1"/>
</dbReference>
<keyword evidence="10" id="KW-1133">Transmembrane helix</keyword>
<evidence type="ECO:0000256" key="13">
    <source>
        <dbReference type="SAM" id="MobiDB-lite"/>
    </source>
</evidence>
<evidence type="ECO:0000256" key="7">
    <source>
        <dbReference type="ARBA" id="ARBA00022692"/>
    </source>
</evidence>
<feature type="region of interest" description="Disordered" evidence="13">
    <location>
        <begin position="1"/>
        <end position="22"/>
    </location>
</feature>
<comment type="caution">
    <text evidence="14">The sequence shown here is derived from an EMBL/GenBank/DDBJ whole genome shotgun (WGS) entry which is preliminary data.</text>
</comment>
<gene>
    <name evidence="14" type="ORF">B0J12DRAFT_650666</name>
</gene>
<feature type="region of interest" description="Disordered" evidence="13">
    <location>
        <begin position="293"/>
        <end position="317"/>
    </location>
</feature>
<dbReference type="PANTHER" id="PTHR21528:SF0">
    <property type="entry name" value="DEHYDRODOLICHYL DIPHOSPHATE SYNTHASE COMPLEX SUBUNIT NUS1"/>
    <property type="match status" value="1"/>
</dbReference>
<evidence type="ECO:0000256" key="3">
    <source>
        <dbReference type="ARBA" id="ARBA00004922"/>
    </source>
</evidence>
<dbReference type="InterPro" id="IPR036424">
    <property type="entry name" value="UPP_synth-like_sf"/>
</dbReference>
<keyword evidence="9" id="KW-0460">Magnesium</keyword>
<name>A0ABQ8GMQ9_9PEZI</name>
<evidence type="ECO:0000256" key="9">
    <source>
        <dbReference type="ARBA" id="ARBA00022842"/>
    </source>
</evidence>
<keyword evidence="7" id="KW-0812">Transmembrane</keyword>
<evidence type="ECO:0000256" key="12">
    <source>
        <dbReference type="ARBA" id="ARBA00047353"/>
    </source>
</evidence>
<sequence length="433" mass="47445">MSSSRVEPHRPHHRRAAALPRWRRAAASSLRLPVTTLSTLSPSPGCHEPTYPLALGRRAPSCAAIDARPPPSPPSLALPSPALTPAAAMVGLREAAALRSGAHPDGRPLAPEEREALLKPYLPSSAADHGSSTGPSRARRPAQKTQRKKPMRHFLRQQLYLATYLTIQALFSLYIRLRTAYHAVSDRIFGLLYYHHRSPELIQKDIKDLDRLPQHLSIILDFNDDEQRGAGLEGLVNDISEVAAWCASAGIPALSVYERTGVLKNYLPATHRKISQTLESYFGPAKKPTLSLRAPNLPSFSPPATPPEPAVASSPDAHGRAPLSHLTILLLSAEDGRSTLVDLTKTLAEMSQRNKIAPSDISPELIDAEITESVMGEPDLLILFGPRVVLKGYPPWQVRLTEIFHSPDTSGVGYQTFLRGLHKYAKAQMRFGR</sequence>
<comment type="pathway">
    <text evidence="3">Protein modification; protein glycosylation.</text>
</comment>
<evidence type="ECO:0000256" key="11">
    <source>
        <dbReference type="ARBA" id="ARBA00023136"/>
    </source>
</evidence>
<feature type="compositionally biased region" description="Basic residues" evidence="13">
    <location>
        <begin position="10"/>
        <end position="22"/>
    </location>
</feature>